<dbReference type="UniPathway" id="UPA00252">
    <property type="reaction ID" value="UER00325"/>
</dbReference>
<reference evidence="9" key="1">
    <citation type="submission" date="2013-12" db="EMBL/GenBank/DDBJ databases">
        <authorList>
            <person name="Linke B."/>
        </authorList>
    </citation>
    <scope>NUCLEOTIDE SEQUENCE [LARGE SCALE GENOMIC DNA]</scope>
    <source>
        <strain evidence="9">CRIB-18</strain>
    </source>
</reference>
<comment type="similarity">
    <text evidence="1 7 8">Belongs to the ferrochelatase family.</text>
</comment>
<dbReference type="GO" id="GO:0005737">
    <property type="term" value="C:cytoplasm"/>
    <property type="evidence" value="ECO:0007669"/>
    <property type="project" value="UniProtKB-SubCell"/>
</dbReference>
<protein>
    <recommendedName>
        <fullName evidence="7">Ferrochelatase</fullName>
        <ecNumber evidence="7">4.98.1.1</ecNumber>
    </recommendedName>
    <alternativeName>
        <fullName evidence="7">Heme synthase</fullName>
    </alternativeName>
    <alternativeName>
        <fullName evidence="7">Protoheme ferro-lyase</fullName>
    </alternativeName>
</protein>
<evidence type="ECO:0000256" key="8">
    <source>
        <dbReference type="RuleBase" id="RU004185"/>
    </source>
</evidence>
<feature type="binding site" evidence="7">
    <location>
        <position position="189"/>
    </location>
    <ligand>
        <name>Fe(2+)</name>
        <dbReference type="ChEBI" id="CHEBI:29033"/>
    </ligand>
</feature>
<feature type="binding site" evidence="7">
    <location>
        <position position="288"/>
    </location>
    <ligand>
        <name>Fe(2+)</name>
        <dbReference type="ChEBI" id="CHEBI:29033"/>
    </ligand>
</feature>
<evidence type="ECO:0000256" key="5">
    <source>
        <dbReference type="ARBA" id="ARBA00023244"/>
    </source>
</evidence>
<organism evidence="9 10">
    <name type="scientific">Candidatus Criblamydia sequanensis CRIB-18</name>
    <dbReference type="NCBI Taxonomy" id="1437425"/>
    <lineage>
        <taxon>Bacteria</taxon>
        <taxon>Pseudomonadati</taxon>
        <taxon>Chlamydiota</taxon>
        <taxon>Chlamydiia</taxon>
        <taxon>Parachlamydiales</taxon>
        <taxon>Candidatus Criblamydiaceae</taxon>
        <taxon>Candidatus Criblamydia</taxon>
    </lineage>
</organism>
<dbReference type="InterPro" id="IPR033644">
    <property type="entry name" value="Ferrochelatase_C"/>
</dbReference>
<evidence type="ECO:0000256" key="7">
    <source>
        <dbReference type="HAMAP-Rule" id="MF_00323"/>
    </source>
</evidence>
<dbReference type="RefSeq" id="WP_053331704.1">
    <property type="nucleotide sequence ID" value="NZ_CCEJ010000003.1"/>
</dbReference>
<dbReference type="InterPro" id="IPR001015">
    <property type="entry name" value="Ferrochelatase"/>
</dbReference>
<evidence type="ECO:0000256" key="3">
    <source>
        <dbReference type="ARBA" id="ARBA00023133"/>
    </source>
</evidence>
<comment type="function">
    <text evidence="7">Catalyzes the ferrous insertion into protoporphyrin IX.</text>
</comment>
<evidence type="ECO:0000256" key="1">
    <source>
        <dbReference type="ARBA" id="ARBA00007718"/>
    </source>
</evidence>
<dbReference type="SUPFAM" id="SSF53800">
    <property type="entry name" value="Chelatase"/>
    <property type="match status" value="1"/>
</dbReference>
<reference evidence="9" key="2">
    <citation type="submission" date="2014-09" db="EMBL/GenBank/DDBJ databases">
        <title>Criblamydia sequanensis harbors a mega-plasmid encoding arsenite resistance.</title>
        <authorList>
            <person name="Bertelli C."/>
            <person name="Goesmann A."/>
            <person name="Greub G."/>
        </authorList>
    </citation>
    <scope>NUCLEOTIDE SEQUENCE [LARGE SCALE GENOMIC DNA]</scope>
    <source>
        <strain evidence="9">CRIB-18</strain>
    </source>
</reference>
<keyword evidence="4 7" id="KW-0456">Lyase</keyword>
<evidence type="ECO:0000256" key="2">
    <source>
        <dbReference type="ARBA" id="ARBA00023004"/>
    </source>
</evidence>
<comment type="catalytic activity">
    <reaction evidence="7">
        <text>heme b + 2 H(+) = protoporphyrin IX + Fe(2+)</text>
        <dbReference type="Rhea" id="RHEA:22584"/>
        <dbReference type="ChEBI" id="CHEBI:15378"/>
        <dbReference type="ChEBI" id="CHEBI:29033"/>
        <dbReference type="ChEBI" id="CHEBI:57306"/>
        <dbReference type="ChEBI" id="CHEBI:60344"/>
        <dbReference type="EC" id="4.98.1.1"/>
    </reaction>
</comment>
<dbReference type="GO" id="GO:0046872">
    <property type="term" value="F:metal ion binding"/>
    <property type="evidence" value="ECO:0007669"/>
    <property type="project" value="UniProtKB-KW"/>
</dbReference>
<dbReference type="InterPro" id="IPR033659">
    <property type="entry name" value="Ferrochelatase_N"/>
</dbReference>
<dbReference type="GO" id="GO:0004325">
    <property type="term" value="F:ferrochelatase activity"/>
    <property type="evidence" value="ECO:0007669"/>
    <property type="project" value="UniProtKB-UniRule"/>
</dbReference>
<evidence type="ECO:0000313" key="10">
    <source>
        <dbReference type="Proteomes" id="UP000031552"/>
    </source>
</evidence>
<dbReference type="PANTHER" id="PTHR11108:SF1">
    <property type="entry name" value="FERROCHELATASE, MITOCHONDRIAL"/>
    <property type="match status" value="1"/>
</dbReference>
<dbReference type="AlphaFoldDB" id="A0A090D0G6"/>
<dbReference type="GO" id="GO:0006783">
    <property type="term" value="P:heme biosynthetic process"/>
    <property type="evidence" value="ECO:0007669"/>
    <property type="project" value="UniProtKB-UniRule"/>
</dbReference>
<sequence length="354" mass="40641">MSKIGVLLVNLGTPDAPTKPAVKRYLKEFLLDPRVIDYPFYLRQILVRCLIIPKRINETTSFYQRIWEKEGSPLMIHSKAQKELLQEELGEGYQVELAMRYQNPSIKDTLEKLKGVKEMVVIPLFPQYASATTGSLHQEIMRCLKSFETIPKILFHSSYPENELMAEAFAERARAKDLSKYDHFLFSFHGLPVRHILKANSQCMKGDCCESLTPKNKLCYRAECFATARSIVKALGLEKNQYSLCFQSRLGKEKWLEPYAIDHLKNLAKSGKKRVLVFCPSFVADCIETIHEIAVEYAKDFKVFGGESLDLVESLNDHPLWIQALSQMIRPDSMNLKNHFGLKKETKSFALSHQ</sequence>
<evidence type="ECO:0000313" key="9">
    <source>
        <dbReference type="EMBL" id="CDR33320.1"/>
    </source>
</evidence>
<gene>
    <name evidence="7 9" type="primary">hemH</name>
    <name evidence="9" type="ORF">CSEC_0484</name>
</gene>
<dbReference type="Gene3D" id="3.40.50.1400">
    <property type="match status" value="2"/>
</dbReference>
<dbReference type="eggNOG" id="COG0276">
    <property type="taxonomic scope" value="Bacteria"/>
</dbReference>
<dbReference type="Proteomes" id="UP000031552">
    <property type="component" value="Unassembled WGS sequence"/>
</dbReference>
<name>A0A090D0G6_9BACT</name>
<comment type="pathway">
    <text evidence="7">Porphyrin-containing compound metabolism; protoheme biosynthesis; protoheme from protoporphyrin-IX: step 1/1.</text>
</comment>
<keyword evidence="10" id="KW-1185">Reference proteome</keyword>
<keyword evidence="7" id="KW-0963">Cytoplasm</keyword>
<comment type="subcellular location">
    <subcellularLocation>
        <location evidence="7">Cytoplasm</location>
    </subcellularLocation>
</comment>
<evidence type="ECO:0000256" key="6">
    <source>
        <dbReference type="ARBA" id="ARBA00024536"/>
    </source>
</evidence>
<comment type="catalytic activity">
    <reaction evidence="6">
        <text>Fe-coproporphyrin III + 2 H(+) = coproporphyrin III + Fe(2+)</text>
        <dbReference type="Rhea" id="RHEA:49572"/>
        <dbReference type="ChEBI" id="CHEBI:15378"/>
        <dbReference type="ChEBI" id="CHEBI:29033"/>
        <dbReference type="ChEBI" id="CHEBI:68438"/>
        <dbReference type="ChEBI" id="CHEBI:131725"/>
        <dbReference type="EC" id="4.99.1.9"/>
    </reaction>
    <physiologicalReaction direction="right-to-left" evidence="6">
        <dbReference type="Rhea" id="RHEA:49574"/>
    </physiologicalReaction>
</comment>
<dbReference type="CDD" id="cd03411">
    <property type="entry name" value="Ferrochelatase_N"/>
    <property type="match status" value="1"/>
</dbReference>
<keyword evidence="5 7" id="KW-0627">Porphyrin biosynthesis</keyword>
<dbReference type="OrthoDB" id="9809741at2"/>
<dbReference type="EC" id="4.98.1.1" evidence="7"/>
<keyword evidence="2 7" id="KW-0408">Iron</keyword>
<evidence type="ECO:0000256" key="4">
    <source>
        <dbReference type="ARBA" id="ARBA00023239"/>
    </source>
</evidence>
<accession>A0A090D0G6</accession>
<dbReference type="EMBL" id="CCEJ010000003">
    <property type="protein sequence ID" value="CDR33320.1"/>
    <property type="molecule type" value="Genomic_DNA"/>
</dbReference>
<keyword evidence="7" id="KW-0479">Metal-binding</keyword>
<dbReference type="NCBIfam" id="TIGR00109">
    <property type="entry name" value="hemH"/>
    <property type="match status" value="1"/>
</dbReference>
<dbReference type="HAMAP" id="MF_00323">
    <property type="entry name" value="Ferrochelatase"/>
    <property type="match status" value="1"/>
</dbReference>
<dbReference type="STRING" id="1437425.CSEC_0484"/>
<proteinExistence type="inferred from homology"/>
<keyword evidence="3 7" id="KW-0350">Heme biosynthesis</keyword>
<dbReference type="PANTHER" id="PTHR11108">
    <property type="entry name" value="FERROCHELATASE"/>
    <property type="match status" value="1"/>
</dbReference>
<dbReference type="CDD" id="cd00419">
    <property type="entry name" value="Ferrochelatase_C"/>
    <property type="match status" value="1"/>
</dbReference>
<comment type="caution">
    <text evidence="9">The sequence shown here is derived from an EMBL/GenBank/DDBJ whole genome shotgun (WGS) entry which is preliminary data.</text>
</comment>
<dbReference type="Pfam" id="PF00762">
    <property type="entry name" value="Ferrochelatase"/>
    <property type="match status" value="1"/>
</dbReference>